<comment type="caution">
    <text evidence="2">The sequence shown here is derived from an EMBL/GenBank/DDBJ whole genome shotgun (WGS) entry which is preliminary data.</text>
</comment>
<organism evidence="2 3">
    <name type="scientific">Riccia sorocarpa</name>
    <dbReference type="NCBI Taxonomy" id="122646"/>
    <lineage>
        <taxon>Eukaryota</taxon>
        <taxon>Viridiplantae</taxon>
        <taxon>Streptophyta</taxon>
        <taxon>Embryophyta</taxon>
        <taxon>Marchantiophyta</taxon>
        <taxon>Marchantiopsida</taxon>
        <taxon>Marchantiidae</taxon>
        <taxon>Marchantiales</taxon>
        <taxon>Ricciaceae</taxon>
        <taxon>Riccia</taxon>
    </lineage>
</organism>
<dbReference type="Proteomes" id="UP001633002">
    <property type="component" value="Unassembled WGS sequence"/>
</dbReference>
<feature type="region of interest" description="Disordered" evidence="1">
    <location>
        <begin position="63"/>
        <end position="155"/>
    </location>
</feature>
<reference evidence="2 3" key="1">
    <citation type="submission" date="2024-09" db="EMBL/GenBank/DDBJ databases">
        <title>Chromosome-scale assembly of Riccia sorocarpa.</title>
        <authorList>
            <person name="Paukszto L."/>
        </authorList>
    </citation>
    <scope>NUCLEOTIDE SEQUENCE [LARGE SCALE GENOMIC DNA]</scope>
    <source>
        <strain evidence="2">LP-2024</strain>
        <tissue evidence="2">Aerial parts of the thallus</tissue>
    </source>
</reference>
<name>A0ABD3HPV3_9MARC</name>
<evidence type="ECO:0000313" key="2">
    <source>
        <dbReference type="EMBL" id="KAL3692354.1"/>
    </source>
</evidence>
<gene>
    <name evidence="2" type="ORF">R1sor_006005</name>
</gene>
<sequence length="272" mass="29985">MERAFWNDIPKSVMDSQAQSFLPQQGAPGEFTSSFFQPHFTFPVARPVLDMNQSADVFELFSDVPPQPVRHPEEQQQSPVGEDNSVPAPEDRRTASTPEKSRRGKSKSSKVSRRSNSSHVQSRNRSVSPEKVNVGDNIDPDSDNEDGAGGDGDRGRKWCSKEIVILLELTEGIRPGQQPWESMTADERKQASLPLVFKSEHLRILDSFMKDRAAQNPASMADSSINPESCSLPSSTDFKRLTICTISSNVSSQPSRALVPAALVSLFLSSRP</sequence>
<accession>A0ABD3HPV3</accession>
<evidence type="ECO:0000313" key="3">
    <source>
        <dbReference type="Proteomes" id="UP001633002"/>
    </source>
</evidence>
<keyword evidence="3" id="KW-1185">Reference proteome</keyword>
<dbReference type="AlphaFoldDB" id="A0ABD3HPV3"/>
<feature type="compositionally biased region" description="Acidic residues" evidence="1">
    <location>
        <begin position="138"/>
        <end position="148"/>
    </location>
</feature>
<proteinExistence type="predicted"/>
<dbReference type="EMBL" id="JBJQOH010000003">
    <property type="protein sequence ID" value="KAL3692354.1"/>
    <property type="molecule type" value="Genomic_DNA"/>
</dbReference>
<protein>
    <submittedName>
        <fullName evidence="2">Uncharacterized protein</fullName>
    </submittedName>
</protein>
<feature type="compositionally biased region" description="Basic residues" evidence="1">
    <location>
        <begin position="102"/>
        <end position="113"/>
    </location>
</feature>
<evidence type="ECO:0000256" key="1">
    <source>
        <dbReference type="SAM" id="MobiDB-lite"/>
    </source>
</evidence>